<keyword evidence="8 13" id="KW-0328">Glycosyltransferase</keyword>
<dbReference type="KEGG" id="bfk:QN062_07495"/>
<dbReference type="NCBIfam" id="TIGR00078">
    <property type="entry name" value="nadC"/>
    <property type="match status" value="1"/>
</dbReference>
<comment type="subunit">
    <text evidence="4">Hexamer formed by 3 homodimers.</text>
</comment>
<protein>
    <recommendedName>
        <fullName evidence="6">Nicotinate-nucleotide pyrophosphorylase [carboxylating]</fullName>
        <ecNumber evidence="5">2.4.2.19</ecNumber>
    </recommendedName>
    <alternativeName>
        <fullName evidence="12">Probable nicotinate-nucleotide pyrophosphorylase [carboxylating]</fullName>
    </alternativeName>
    <alternativeName>
        <fullName evidence="10">Quinolinate phosphoribosyltransferase [decarboxylating]</fullName>
    </alternativeName>
</protein>
<dbReference type="GO" id="GO:0005737">
    <property type="term" value="C:cytoplasm"/>
    <property type="evidence" value="ECO:0007669"/>
    <property type="project" value="TreeGrafter"/>
</dbReference>
<dbReference type="InterPro" id="IPR022412">
    <property type="entry name" value="Quinolinate_PRibosylTrfase_N"/>
</dbReference>
<evidence type="ECO:0000256" key="9">
    <source>
        <dbReference type="ARBA" id="ARBA00022679"/>
    </source>
</evidence>
<dbReference type="InterPro" id="IPR027277">
    <property type="entry name" value="NadC/ModD"/>
</dbReference>
<dbReference type="PANTHER" id="PTHR32179:SF3">
    <property type="entry name" value="NICOTINATE-NUCLEOTIDE PYROPHOSPHORYLASE [CARBOXYLATING]"/>
    <property type="match status" value="1"/>
</dbReference>
<dbReference type="GO" id="GO:0004514">
    <property type="term" value="F:nicotinate-nucleotide diphosphorylase (carboxylating) activity"/>
    <property type="evidence" value="ECO:0007669"/>
    <property type="project" value="UniProtKB-EC"/>
</dbReference>
<comment type="similarity">
    <text evidence="3 13">Belongs to the NadC/ModD family.</text>
</comment>
<dbReference type="EMBL" id="CP129675">
    <property type="protein sequence ID" value="XDS46211.1"/>
    <property type="molecule type" value="Genomic_DNA"/>
</dbReference>
<dbReference type="EC" id="2.4.2.19" evidence="5"/>
<dbReference type="Gene3D" id="3.20.20.70">
    <property type="entry name" value="Aldolase class I"/>
    <property type="match status" value="1"/>
</dbReference>
<proteinExistence type="inferred from homology"/>
<evidence type="ECO:0000256" key="7">
    <source>
        <dbReference type="ARBA" id="ARBA00022642"/>
    </source>
</evidence>
<dbReference type="SUPFAM" id="SSF54675">
    <property type="entry name" value="Nicotinate/Quinolinate PRTase N-terminal domain-like"/>
    <property type="match status" value="1"/>
</dbReference>
<dbReference type="PIRSF" id="PIRSF006250">
    <property type="entry name" value="NadC_ModD"/>
    <property type="match status" value="1"/>
</dbReference>
<dbReference type="InterPro" id="IPR036068">
    <property type="entry name" value="Nicotinate_pribotase-like_C"/>
</dbReference>
<dbReference type="RefSeq" id="WP_369341206.1">
    <property type="nucleotide sequence ID" value="NZ_CP129675.1"/>
</dbReference>
<dbReference type="SUPFAM" id="SSF51690">
    <property type="entry name" value="Nicotinate/Quinolinate PRTase C-terminal domain-like"/>
    <property type="match status" value="1"/>
</dbReference>
<comment type="catalytic activity">
    <reaction evidence="11">
        <text>nicotinate beta-D-ribonucleotide + CO2 + diphosphate = quinolinate + 5-phospho-alpha-D-ribose 1-diphosphate + 2 H(+)</text>
        <dbReference type="Rhea" id="RHEA:12733"/>
        <dbReference type="ChEBI" id="CHEBI:15378"/>
        <dbReference type="ChEBI" id="CHEBI:16526"/>
        <dbReference type="ChEBI" id="CHEBI:29959"/>
        <dbReference type="ChEBI" id="CHEBI:33019"/>
        <dbReference type="ChEBI" id="CHEBI:57502"/>
        <dbReference type="ChEBI" id="CHEBI:58017"/>
        <dbReference type="EC" id="2.4.2.19"/>
    </reaction>
</comment>
<evidence type="ECO:0000256" key="2">
    <source>
        <dbReference type="ARBA" id="ARBA00004893"/>
    </source>
</evidence>
<evidence type="ECO:0000259" key="15">
    <source>
        <dbReference type="Pfam" id="PF02749"/>
    </source>
</evidence>
<dbReference type="InterPro" id="IPR013785">
    <property type="entry name" value="Aldolase_TIM"/>
</dbReference>
<accession>A0AB39UMX3</accession>
<evidence type="ECO:0000259" key="14">
    <source>
        <dbReference type="Pfam" id="PF01729"/>
    </source>
</evidence>
<dbReference type="PANTHER" id="PTHR32179">
    <property type="entry name" value="NICOTINATE-NUCLEOTIDE PYROPHOSPHORYLASE [CARBOXYLATING]"/>
    <property type="match status" value="1"/>
</dbReference>
<evidence type="ECO:0000256" key="4">
    <source>
        <dbReference type="ARBA" id="ARBA00011218"/>
    </source>
</evidence>
<sequence length="284" mass="30756">MLNQTIVQELLQRAFQEDSPQGDISSSQVIPEDFIGEADLVARQEGVISGIDIFAQAFGYINPQVTVERFIADGRKFDSGERLARVCGPMRAILRSERVALNIVQHMTGIATATAAFVREVEGRNIAIKDTRKTLPGLRAVQRYAVTCGGGVNHRNGLSDAVMMKDNHLAVLRALGVPVSRAIAHARTIRIDGSPVVVEVEVDDPTQIEEVLSGHPDVIMLDNFSPEDTVAAVRQIDHRAEVEASGNMTLEKVRSIADSGIDTISIGSLTHSVKGIDLGLDWAD</sequence>
<dbReference type="EMBL" id="CP129683">
    <property type="protein sequence ID" value="XDS50233.1"/>
    <property type="molecule type" value="Genomic_DNA"/>
</dbReference>
<feature type="domain" description="Quinolinate phosphoribosyl transferase C-terminal" evidence="14">
    <location>
        <begin position="110"/>
        <end position="281"/>
    </location>
</feature>
<comment type="pathway">
    <text evidence="2">Cofactor biosynthesis; NAD(+) biosynthesis; nicotinate D-ribonucleotide from quinolinate: step 1/1.</text>
</comment>
<dbReference type="InterPro" id="IPR002638">
    <property type="entry name" value="Quinolinate_PRibosylTrfase_C"/>
</dbReference>
<evidence type="ECO:0000256" key="11">
    <source>
        <dbReference type="ARBA" id="ARBA00047445"/>
    </source>
</evidence>
<evidence type="ECO:0000256" key="1">
    <source>
        <dbReference type="ARBA" id="ARBA00003237"/>
    </source>
</evidence>
<dbReference type="Pfam" id="PF02749">
    <property type="entry name" value="QRPTase_N"/>
    <property type="match status" value="1"/>
</dbReference>
<evidence type="ECO:0000256" key="3">
    <source>
        <dbReference type="ARBA" id="ARBA00009400"/>
    </source>
</evidence>
<evidence type="ECO:0000256" key="12">
    <source>
        <dbReference type="ARBA" id="ARBA00069173"/>
    </source>
</evidence>
<comment type="function">
    <text evidence="1">Involved in the catabolism of quinolinic acid (QA).</text>
</comment>
<evidence type="ECO:0000256" key="5">
    <source>
        <dbReference type="ARBA" id="ARBA00011944"/>
    </source>
</evidence>
<dbReference type="CDD" id="cd01572">
    <property type="entry name" value="QPRTase"/>
    <property type="match status" value="1"/>
</dbReference>
<gene>
    <name evidence="18" type="primary">nadC</name>
    <name evidence="18" type="ORF">QN062_07495</name>
    <name evidence="17" type="ORF">QN216_01690</name>
    <name evidence="16" type="ORF">QN217_08765</name>
</gene>
<feature type="domain" description="Quinolinate phosphoribosyl transferase N-terminal" evidence="15">
    <location>
        <begin position="23"/>
        <end position="107"/>
    </location>
</feature>
<dbReference type="InterPro" id="IPR037128">
    <property type="entry name" value="Quinolinate_PRibosylTase_N_sf"/>
</dbReference>
<dbReference type="EMBL" id="CP129682">
    <property type="protein sequence ID" value="XDS49009.1"/>
    <property type="molecule type" value="Genomic_DNA"/>
</dbReference>
<name>A0AB39UMX3_9BIFI</name>
<keyword evidence="7" id="KW-0662">Pyridine nucleotide biosynthesis</keyword>
<evidence type="ECO:0000256" key="6">
    <source>
        <dbReference type="ARBA" id="ARBA00020990"/>
    </source>
</evidence>
<evidence type="ECO:0000256" key="10">
    <source>
        <dbReference type="ARBA" id="ARBA00033102"/>
    </source>
</evidence>
<evidence type="ECO:0000256" key="8">
    <source>
        <dbReference type="ARBA" id="ARBA00022676"/>
    </source>
</evidence>
<reference evidence="18" key="1">
    <citation type="submission" date="2023-07" db="EMBL/GenBank/DDBJ databases">
        <title>Bifidobacterium aquikefiriaerophilum sp. nov. and Bifidobacterium eccum sp. nov., isolated from water kefir.</title>
        <authorList>
            <person name="Breselge S."/>
            <person name="Bellassi P."/>
            <person name="Barcenilla C."/>
            <person name="Alvarez-Ordonez A."/>
            <person name="Morelli L."/>
            <person name="Cotter P.D."/>
        </authorList>
    </citation>
    <scope>NUCLEOTIDE SEQUENCE</scope>
    <source>
        <strain evidence="18">WK012_4_13</strain>
        <strain evidence="17">WK013_4_14</strain>
        <strain evidence="16">WK048_4_13</strain>
    </source>
</reference>
<evidence type="ECO:0000313" key="17">
    <source>
        <dbReference type="EMBL" id="XDS49009.1"/>
    </source>
</evidence>
<evidence type="ECO:0000256" key="13">
    <source>
        <dbReference type="PIRNR" id="PIRNR006250"/>
    </source>
</evidence>
<keyword evidence="9 13" id="KW-0808">Transferase</keyword>
<dbReference type="InterPro" id="IPR004393">
    <property type="entry name" value="NadC"/>
</dbReference>
<dbReference type="GO" id="GO:0009435">
    <property type="term" value="P:NAD+ biosynthetic process"/>
    <property type="evidence" value="ECO:0007669"/>
    <property type="project" value="InterPro"/>
</dbReference>
<dbReference type="AlphaFoldDB" id="A0AB39UMX3"/>
<dbReference type="FunFam" id="3.20.20.70:FF:000030">
    <property type="entry name" value="Nicotinate-nucleotide pyrophosphorylase, carboxylating"/>
    <property type="match status" value="1"/>
</dbReference>
<evidence type="ECO:0000313" key="16">
    <source>
        <dbReference type="EMBL" id="XDS46211.1"/>
    </source>
</evidence>
<organism evidence="18">
    <name type="scientific">Bifidobacterium fermentum</name>
    <dbReference type="NCBI Taxonomy" id="3059035"/>
    <lineage>
        <taxon>Bacteria</taxon>
        <taxon>Bacillati</taxon>
        <taxon>Actinomycetota</taxon>
        <taxon>Actinomycetes</taxon>
        <taxon>Bifidobacteriales</taxon>
        <taxon>Bifidobacteriaceae</taxon>
        <taxon>Bifidobacterium</taxon>
    </lineage>
</organism>
<evidence type="ECO:0000313" key="18">
    <source>
        <dbReference type="EMBL" id="XDS50233.1"/>
    </source>
</evidence>
<dbReference type="Pfam" id="PF01729">
    <property type="entry name" value="QRPTase_C"/>
    <property type="match status" value="1"/>
</dbReference>
<dbReference type="GO" id="GO:0034213">
    <property type="term" value="P:quinolinate catabolic process"/>
    <property type="evidence" value="ECO:0007669"/>
    <property type="project" value="TreeGrafter"/>
</dbReference>
<dbReference type="Gene3D" id="3.90.1170.20">
    <property type="entry name" value="Quinolinate phosphoribosyl transferase, N-terminal domain"/>
    <property type="match status" value="1"/>
</dbReference>
<dbReference type="FunFam" id="3.90.1170.20:FF:000001">
    <property type="entry name" value="Nicotinate-nucleotide diphosphorylase (Carboxylating)"/>
    <property type="match status" value="1"/>
</dbReference>